<evidence type="ECO:0000313" key="11">
    <source>
        <dbReference type="Proteomes" id="UP001487740"/>
    </source>
</evidence>
<dbReference type="PANTHER" id="PTHR18945">
    <property type="entry name" value="NEUROTRANSMITTER GATED ION CHANNEL"/>
    <property type="match status" value="1"/>
</dbReference>
<feature type="disulfide bond" evidence="6">
    <location>
        <begin position="591"/>
        <end position="609"/>
    </location>
</feature>
<dbReference type="SUPFAM" id="SSF49899">
    <property type="entry name" value="Concanavalin A-like lectins/glucanases"/>
    <property type="match status" value="1"/>
</dbReference>
<evidence type="ECO:0000256" key="4">
    <source>
        <dbReference type="ARBA" id="ARBA00023136"/>
    </source>
</evidence>
<feature type="disulfide bond" evidence="6">
    <location>
        <begin position="603"/>
        <end position="618"/>
    </location>
</feature>
<feature type="disulfide bond" evidence="6">
    <location>
        <begin position="584"/>
        <end position="596"/>
    </location>
</feature>
<evidence type="ECO:0000256" key="3">
    <source>
        <dbReference type="ARBA" id="ARBA00022989"/>
    </source>
</evidence>
<keyword evidence="3 7" id="KW-1133">Transmembrane helix</keyword>
<evidence type="ECO:0000259" key="9">
    <source>
        <dbReference type="Pfam" id="PF02931"/>
    </source>
</evidence>
<dbReference type="PROSITE" id="PS01209">
    <property type="entry name" value="LDLRA_1"/>
    <property type="match status" value="1"/>
</dbReference>
<dbReference type="InterPro" id="IPR036734">
    <property type="entry name" value="Neur_chan_lig-bd_sf"/>
</dbReference>
<dbReference type="Gene3D" id="4.10.400.10">
    <property type="entry name" value="Low-density Lipoprotein Receptor"/>
    <property type="match status" value="1"/>
</dbReference>
<dbReference type="InterPro" id="IPR036055">
    <property type="entry name" value="LDL_receptor-like_sf"/>
</dbReference>
<dbReference type="InterPro" id="IPR013320">
    <property type="entry name" value="ConA-like_dom_sf"/>
</dbReference>
<accession>A0AAW0V8B6</accession>
<evidence type="ECO:0000256" key="7">
    <source>
        <dbReference type="SAM" id="Phobius"/>
    </source>
</evidence>
<dbReference type="CDD" id="cd00112">
    <property type="entry name" value="LDLa"/>
    <property type="match status" value="1"/>
</dbReference>
<dbReference type="InterPro" id="IPR023415">
    <property type="entry name" value="LDLR_class-A_CS"/>
</dbReference>
<gene>
    <name evidence="10" type="ORF">O3P69_002349</name>
</gene>
<reference evidence="10 11" key="1">
    <citation type="submission" date="2023-03" db="EMBL/GenBank/DDBJ databases">
        <title>High-quality genome of Scylla paramamosain provides insights in environmental adaptation.</title>
        <authorList>
            <person name="Zhang L."/>
        </authorList>
    </citation>
    <scope>NUCLEOTIDE SEQUENCE [LARGE SCALE GENOMIC DNA]</scope>
    <source>
        <strain evidence="10">LZ_2023a</strain>
        <tissue evidence="10">Muscle</tissue>
    </source>
</reference>
<evidence type="ECO:0000256" key="2">
    <source>
        <dbReference type="ARBA" id="ARBA00022692"/>
    </source>
</evidence>
<dbReference type="Pfam" id="PF00057">
    <property type="entry name" value="Ldl_recept_a"/>
    <property type="match status" value="1"/>
</dbReference>
<dbReference type="Pfam" id="PF02931">
    <property type="entry name" value="Neur_chan_LBD"/>
    <property type="match status" value="1"/>
</dbReference>
<dbReference type="GO" id="GO:0005230">
    <property type="term" value="F:extracellular ligand-gated monoatomic ion channel activity"/>
    <property type="evidence" value="ECO:0007669"/>
    <property type="project" value="InterPro"/>
</dbReference>
<feature type="domain" description="Neurotransmitter-gated ion-channel ligand-binding" evidence="9">
    <location>
        <begin position="636"/>
        <end position="771"/>
    </location>
</feature>
<dbReference type="AlphaFoldDB" id="A0AAW0V8B6"/>
<dbReference type="SMART" id="SM00192">
    <property type="entry name" value="LDLa"/>
    <property type="match status" value="1"/>
</dbReference>
<sequence length="980" mass="111182">MRFPAHHTPNKWSREMVKRIREQNHRHSSVAGHYSFHHSQLTPKLSLLDFQHIAAPHCSDVLHYTLAANNNTQLQVTVENVSLPLGQLSPSLPRLRVTVKSIPDAPPAVVDAGVWETVVKVGCCFSTFSLLSVDNNFTLLQHLDPQARCGETIRCVEPPSVVAIKGTSRASHFCPEGMWQSHLIVLLILAVVRSSDLHVRYEEHFVRKIHPFLPLQWYAACVVIRPTGLRLWLVEESVLLEAAMFPLSLDGFLVLGQKQDRVDGGYTTSQAFSGHVTLFNLWDIAFSTQDLDDWSRCRPVVAEPLTDWDNLNIIHNGSAGIDIHAEGPCNNESLNHNKVLLVTQKMRWKRSLHLMTSFRKWTDSRSFSFQHQHEALLRSSQSCNFLDTEQPVAWIGLLYNCSSKEIQKLNGVRANVTPNWSPNFTTIIHKTSCMDLRPVAVNADEYWYYLPDHIELCSFAEKCDSEPNFNIRMQCRHDEQMAYFYLNFIFTQAKATQHQDGAIYLHGVQPYVMEQTYNRGIWCLKKRTLPSPTVIACTNSSYVPLGFETWYPVPVADSEADPCTDMNLREFKSSFSSPLLMSTCSSEQFTCNDLQCITLDKVCDMKPDCKKGEDERDCSIIGSANGHLLNMPPSFPLHMQLLVTVKKISNIDLMNFAMTMTFAVLTIWRDPRLRYNHLLPGTRTVNASFESGLQIWRPALWLEDSLEIQKSLLEVLMVERRGAAQVVPGSHLEYKGSENPLWNIQDIQATFFCGYDLRSYPKDRQTCNLLIYVKNVNRIGLEIDAASRMNTCRQFLVEYHVVHCRLMWPNVTNNFTIQVTLLRRQEYFIFSTYLPSVLLLAIGYGTLHLPADLFNERGTMSLTTLLLFISLYTQTSSSLPKTSYMKYIDEWYVFSLSYLSLIIAIHMVTCSTALSTSMSEGAASVLKPRGLSIAVVPAGSGGGQCEVKMSLISDVNILKISRIAFAAIAAIFMLYYFTKV</sequence>
<protein>
    <submittedName>
        <fullName evidence="10">Uncharacterized protein</fullName>
    </submittedName>
</protein>
<name>A0AAW0V8B6_SCYPA</name>
<dbReference type="Pfam" id="PF00354">
    <property type="entry name" value="Pentaxin"/>
    <property type="match status" value="1"/>
</dbReference>
<evidence type="ECO:0000259" key="8">
    <source>
        <dbReference type="Pfam" id="PF00354"/>
    </source>
</evidence>
<keyword evidence="5 6" id="KW-1015">Disulfide bond</keyword>
<dbReference type="InterPro" id="IPR006201">
    <property type="entry name" value="Neur_channel"/>
</dbReference>
<proteinExistence type="predicted"/>
<dbReference type="InterPro" id="IPR006202">
    <property type="entry name" value="Neur_chan_lig-bd"/>
</dbReference>
<dbReference type="Proteomes" id="UP001487740">
    <property type="component" value="Unassembled WGS sequence"/>
</dbReference>
<comment type="caution">
    <text evidence="10">The sequence shown here is derived from an EMBL/GenBank/DDBJ whole genome shotgun (WGS) entry which is preliminary data.</text>
</comment>
<feature type="transmembrane region" description="Helical" evidence="7">
    <location>
        <begin position="891"/>
        <end position="914"/>
    </location>
</feature>
<dbReference type="SUPFAM" id="SSF57424">
    <property type="entry name" value="LDL receptor-like module"/>
    <property type="match status" value="1"/>
</dbReference>
<evidence type="ECO:0000256" key="5">
    <source>
        <dbReference type="ARBA" id="ARBA00023157"/>
    </source>
</evidence>
<comment type="subcellular location">
    <subcellularLocation>
        <location evidence="1">Membrane</location>
        <topology evidence="1">Multi-pass membrane protein</topology>
    </subcellularLocation>
</comment>
<keyword evidence="11" id="KW-1185">Reference proteome</keyword>
<dbReference type="InterPro" id="IPR002172">
    <property type="entry name" value="LDrepeatLR_classA_rpt"/>
</dbReference>
<keyword evidence="2 7" id="KW-0812">Transmembrane</keyword>
<dbReference type="Gene3D" id="1.20.58.390">
    <property type="entry name" value="Neurotransmitter-gated ion-channel transmembrane domain"/>
    <property type="match status" value="1"/>
</dbReference>
<dbReference type="PROSITE" id="PS50068">
    <property type="entry name" value="LDLRA_2"/>
    <property type="match status" value="1"/>
</dbReference>
<dbReference type="InterPro" id="IPR001759">
    <property type="entry name" value="PTX_dom"/>
</dbReference>
<dbReference type="SUPFAM" id="SSF63712">
    <property type="entry name" value="Nicotinic receptor ligand binding domain-like"/>
    <property type="match status" value="1"/>
</dbReference>
<dbReference type="GO" id="GO:0004888">
    <property type="term" value="F:transmembrane signaling receptor activity"/>
    <property type="evidence" value="ECO:0007669"/>
    <property type="project" value="InterPro"/>
</dbReference>
<feature type="domain" description="Pentraxin (PTX)" evidence="8">
    <location>
        <begin position="253"/>
        <end position="318"/>
    </location>
</feature>
<dbReference type="SUPFAM" id="SSF90112">
    <property type="entry name" value="Neurotransmitter-gated ion-channel transmembrane pore"/>
    <property type="match status" value="1"/>
</dbReference>
<keyword evidence="4 7" id="KW-0472">Membrane</keyword>
<feature type="transmembrane region" description="Helical" evidence="7">
    <location>
        <begin position="957"/>
        <end position="977"/>
    </location>
</feature>
<dbReference type="EMBL" id="JARAKH010000001">
    <property type="protein sequence ID" value="KAK8407737.1"/>
    <property type="molecule type" value="Genomic_DNA"/>
</dbReference>
<dbReference type="InterPro" id="IPR038050">
    <property type="entry name" value="Neuro_actylchol_rec"/>
</dbReference>
<evidence type="ECO:0000256" key="6">
    <source>
        <dbReference type="PROSITE-ProRule" id="PRU00124"/>
    </source>
</evidence>
<dbReference type="Gene3D" id="2.70.170.10">
    <property type="entry name" value="Neurotransmitter-gated ion-channel ligand-binding domain"/>
    <property type="match status" value="1"/>
</dbReference>
<dbReference type="Gene3D" id="2.60.120.200">
    <property type="match status" value="1"/>
</dbReference>
<organism evidence="10 11">
    <name type="scientific">Scylla paramamosain</name>
    <name type="common">Mud crab</name>
    <dbReference type="NCBI Taxonomy" id="85552"/>
    <lineage>
        <taxon>Eukaryota</taxon>
        <taxon>Metazoa</taxon>
        <taxon>Ecdysozoa</taxon>
        <taxon>Arthropoda</taxon>
        <taxon>Crustacea</taxon>
        <taxon>Multicrustacea</taxon>
        <taxon>Malacostraca</taxon>
        <taxon>Eumalacostraca</taxon>
        <taxon>Eucarida</taxon>
        <taxon>Decapoda</taxon>
        <taxon>Pleocyemata</taxon>
        <taxon>Brachyura</taxon>
        <taxon>Eubrachyura</taxon>
        <taxon>Portunoidea</taxon>
        <taxon>Portunidae</taxon>
        <taxon>Portuninae</taxon>
        <taxon>Scylla</taxon>
    </lineage>
</organism>
<feature type="transmembrane region" description="Helical" evidence="7">
    <location>
        <begin position="827"/>
        <end position="847"/>
    </location>
</feature>
<dbReference type="GO" id="GO:0016020">
    <property type="term" value="C:membrane"/>
    <property type="evidence" value="ECO:0007669"/>
    <property type="project" value="UniProtKB-SubCell"/>
</dbReference>
<evidence type="ECO:0000256" key="1">
    <source>
        <dbReference type="ARBA" id="ARBA00004141"/>
    </source>
</evidence>
<evidence type="ECO:0000313" key="10">
    <source>
        <dbReference type="EMBL" id="KAK8407737.1"/>
    </source>
</evidence>
<dbReference type="InterPro" id="IPR036719">
    <property type="entry name" value="Neuro-gated_channel_TM_sf"/>
</dbReference>